<evidence type="ECO:0000256" key="4">
    <source>
        <dbReference type="SAM" id="MobiDB-lite"/>
    </source>
</evidence>
<feature type="region of interest" description="Disordered" evidence="4">
    <location>
        <begin position="1"/>
        <end position="26"/>
    </location>
</feature>
<dbReference type="OrthoDB" id="4726at2759"/>
<gene>
    <name evidence="7" type="ORF">DILT_LOCUS15019</name>
</gene>
<feature type="transmembrane region" description="Helical" evidence="5">
    <location>
        <begin position="207"/>
        <end position="231"/>
    </location>
</feature>
<evidence type="ECO:0000256" key="1">
    <source>
        <dbReference type="ARBA" id="ARBA00022884"/>
    </source>
</evidence>
<dbReference type="InterPro" id="IPR012677">
    <property type="entry name" value="Nucleotide-bd_a/b_plait_sf"/>
</dbReference>
<dbReference type="GO" id="GO:0008143">
    <property type="term" value="F:poly(A) binding"/>
    <property type="evidence" value="ECO:0007669"/>
    <property type="project" value="TreeGrafter"/>
</dbReference>
<protein>
    <recommendedName>
        <fullName evidence="6">RRM domain-containing protein</fullName>
    </recommendedName>
</protein>
<accession>A0A3P7MDE8</accession>
<dbReference type="Gene3D" id="3.30.70.330">
    <property type="match status" value="1"/>
</dbReference>
<dbReference type="EMBL" id="UYRU01076916">
    <property type="protein sequence ID" value="VDN27505.1"/>
    <property type="molecule type" value="Genomic_DNA"/>
</dbReference>
<dbReference type="GO" id="GO:0005634">
    <property type="term" value="C:nucleus"/>
    <property type="evidence" value="ECO:0007669"/>
    <property type="project" value="TreeGrafter"/>
</dbReference>
<keyword evidence="1 2" id="KW-0694">RNA-binding</keyword>
<sequence>MADYVIDAGHEGDQDEFVEEASKEESINSDTFEADIEAMKERLKEMEADANKLHNISSNVERSSAKSNVSVVSEEEKAEVDLRSIYVGNVDYGSTAEELEAHFRCCGAINRVTILCDRYTGHPKGFAYIEFESEDAIEAAVALDDSNFRGRPLKVMPKRTNLPGLSSSSRFRGRMRRRFNPYGIRAGYGFIRPRTSRFRCGSFIVCFYFLFLHFSHWLFLNIVGDVVFISMHRIDWAHEKRKKTKSNLITCQPEDCDPGMRSKSFFPISSGAVVNPVLFRAR</sequence>
<name>A0A3P7MDE8_DIBLA</name>
<dbReference type="PROSITE" id="PS50102">
    <property type="entry name" value="RRM"/>
    <property type="match status" value="1"/>
</dbReference>
<keyword evidence="5" id="KW-1133">Transmembrane helix</keyword>
<dbReference type="AlphaFoldDB" id="A0A3P7MDE8"/>
<keyword evidence="5" id="KW-0472">Membrane</keyword>
<keyword evidence="3" id="KW-0175">Coiled coil</keyword>
<feature type="coiled-coil region" evidence="3">
    <location>
        <begin position="29"/>
        <end position="56"/>
    </location>
</feature>
<dbReference type="PANTHER" id="PTHR23236:SF12">
    <property type="entry name" value="EUKARYOTIC INITIATION FACTOR 4B-RELATED"/>
    <property type="match status" value="1"/>
</dbReference>
<evidence type="ECO:0000259" key="6">
    <source>
        <dbReference type="PROSITE" id="PS50102"/>
    </source>
</evidence>
<keyword evidence="8" id="KW-1185">Reference proteome</keyword>
<dbReference type="InterPro" id="IPR000504">
    <property type="entry name" value="RRM_dom"/>
</dbReference>
<evidence type="ECO:0000256" key="3">
    <source>
        <dbReference type="SAM" id="Coils"/>
    </source>
</evidence>
<keyword evidence="5" id="KW-0812">Transmembrane</keyword>
<dbReference type="PANTHER" id="PTHR23236">
    <property type="entry name" value="EUKARYOTIC TRANSLATION INITIATION FACTOR 4B/4H"/>
    <property type="match status" value="1"/>
</dbReference>
<reference evidence="7 8" key="1">
    <citation type="submission" date="2018-11" db="EMBL/GenBank/DDBJ databases">
        <authorList>
            <consortium name="Pathogen Informatics"/>
        </authorList>
    </citation>
    <scope>NUCLEOTIDE SEQUENCE [LARGE SCALE GENOMIC DNA]</scope>
</reference>
<evidence type="ECO:0000313" key="7">
    <source>
        <dbReference type="EMBL" id="VDN27505.1"/>
    </source>
</evidence>
<dbReference type="SMART" id="SM00360">
    <property type="entry name" value="RRM"/>
    <property type="match status" value="1"/>
</dbReference>
<organism evidence="7 8">
    <name type="scientific">Dibothriocephalus latus</name>
    <name type="common">Fish tapeworm</name>
    <name type="synonym">Diphyllobothrium latum</name>
    <dbReference type="NCBI Taxonomy" id="60516"/>
    <lineage>
        <taxon>Eukaryota</taxon>
        <taxon>Metazoa</taxon>
        <taxon>Spiralia</taxon>
        <taxon>Lophotrochozoa</taxon>
        <taxon>Platyhelminthes</taxon>
        <taxon>Cestoda</taxon>
        <taxon>Eucestoda</taxon>
        <taxon>Diphyllobothriidea</taxon>
        <taxon>Diphyllobothriidae</taxon>
        <taxon>Dibothriocephalus</taxon>
    </lineage>
</organism>
<evidence type="ECO:0000256" key="2">
    <source>
        <dbReference type="PROSITE-ProRule" id="PRU00176"/>
    </source>
</evidence>
<dbReference type="Pfam" id="PF00076">
    <property type="entry name" value="RRM_1"/>
    <property type="match status" value="1"/>
</dbReference>
<proteinExistence type="predicted"/>
<feature type="domain" description="RRM" evidence="6">
    <location>
        <begin position="83"/>
        <end position="160"/>
    </location>
</feature>
<dbReference type="InterPro" id="IPR035979">
    <property type="entry name" value="RBD_domain_sf"/>
</dbReference>
<dbReference type="SUPFAM" id="SSF54928">
    <property type="entry name" value="RNA-binding domain, RBD"/>
    <property type="match status" value="1"/>
</dbReference>
<evidence type="ECO:0000256" key="5">
    <source>
        <dbReference type="SAM" id="Phobius"/>
    </source>
</evidence>
<evidence type="ECO:0000313" key="8">
    <source>
        <dbReference type="Proteomes" id="UP000281553"/>
    </source>
</evidence>
<dbReference type="Proteomes" id="UP000281553">
    <property type="component" value="Unassembled WGS sequence"/>
</dbReference>